<gene>
    <name evidence="1" type="ORF">DARMORV10_A03P15690.1</name>
</gene>
<feature type="non-terminal residue" evidence="1">
    <location>
        <position position="1"/>
    </location>
</feature>
<dbReference type="AlphaFoldDB" id="A0A816VKI3"/>
<dbReference type="Proteomes" id="UP001295469">
    <property type="component" value="Chromosome A03"/>
</dbReference>
<protein>
    <submittedName>
        <fullName evidence="1">(rape) hypothetical protein</fullName>
    </submittedName>
</protein>
<evidence type="ECO:0000313" key="1">
    <source>
        <dbReference type="EMBL" id="CAF2121915.1"/>
    </source>
</evidence>
<proteinExistence type="predicted"/>
<sequence>VFDFLEAHFQDHNELFIQLVKDLQKATGIKDSMF</sequence>
<organism evidence="1">
    <name type="scientific">Brassica napus</name>
    <name type="common">Rape</name>
    <dbReference type="NCBI Taxonomy" id="3708"/>
    <lineage>
        <taxon>Eukaryota</taxon>
        <taxon>Viridiplantae</taxon>
        <taxon>Streptophyta</taxon>
        <taxon>Embryophyta</taxon>
        <taxon>Tracheophyta</taxon>
        <taxon>Spermatophyta</taxon>
        <taxon>Magnoliopsida</taxon>
        <taxon>eudicotyledons</taxon>
        <taxon>Gunneridae</taxon>
        <taxon>Pentapetalae</taxon>
        <taxon>rosids</taxon>
        <taxon>malvids</taxon>
        <taxon>Brassicales</taxon>
        <taxon>Brassicaceae</taxon>
        <taxon>Brassiceae</taxon>
        <taxon>Brassica</taxon>
    </lineage>
</organism>
<name>A0A816VKI3_BRANA</name>
<dbReference type="EMBL" id="HG994357">
    <property type="protein sequence ID" value="CAF2121915.1"/>
    <property type="molecule type" value="Genomic_DNA"/>
</dbReference>
<accession>A0A816VKI3</accession>
<reference evidence="1" key="1">
    <citation type="submission" date="2021-01" db="EMBL/GenBank/DDBJ databases">
        <authorList>
            <consortium name="Genoscope - CEA"/>
            <person name="William W."/>
        </authorList>
    </citation>
    <scope>NUCLEOTIDE SEQUENCE</scope>
</reference>